<sequence>GRGRPPAAPGAAASRPPLCGAAPRSAAVGGRPPSLRRPPSLPPSFASLRFSSASALPGAPTAAQGGAGNGGRRAGAGAGAGGECGCGGRRSPATIARQGWGLGACTGATRSEPSRLQHSLLLFPLSAMKVATKSIERELICPACKELFTHPLILPCQHNVCHKCVKEILFTLEDSFADGGSESSNQSSPRIRISSPSMDRIDRISRSGMYLNFALGLHMYTKNHKNFPSGCAGHVTV</sequence>
<dbReference type="STRING" id="8840.ENSAPLP00000020173"/>
<evidence type="ECO:0000256" key="1">
    <source>
        <dbReference type="ARBA" id="ARBA00022723"/>
    </source>
</evidence>
<protein>
    <recommendedName>
        <fullName evidence="5">Zinc finger RING-type eukaryotic domain-containing protein</fullName>
    </recommendedName>
</protein>
<keyword evidence="1" id="KW-0479">Metal-binding</keyword>
<keyword evidence="2" id="KW-0863">Zinc-finger</keyword>
<dbReference type="SUPFAM" id="SSF57850">
    <property type="entry name" value="RING/U-box"/>
    <property type="match status" value="1"/>
</dbReference>
<accession>A0A493T393</accession>
<evidence type="ECO:0000256" key="4">
    <source>
        <dbReference type="SAM" id="MobiDB-lite"/>
    </source>
</evidence>
<feature type="region of interest" description="Disordered" evidence="4">
    <location>
        <begin position="1"/>
        <end position="46"/>
    </location>
</feature>
<dbReference type="InterPro" id="IPR013083">
    <property type="entry name" value="Znf_RING/FYVE/PHD"/>
</dbReference>
<dbReference type="Ensembl" id="ENSAPLT00000024354.1">
    <property type="protein sequence ID" value="ENSAPLP00000020173.1"/>
    <property type="gene ID" value="ENSAPLG00000022512.1"/>
</dbReference>
<proteinExistence type="predicted"/>
<keyword evidence="3" id="KW-0862">Zinc</keyword>
<dbReference type="GeneTree" id="ENSGT00940000158373"/>
<dbReference type="Pfam" id="PF13445">
    <property type="entry name" value="zf-RING_UBOX"/>
    <property type="match status" value="1"/>
</dbReference>
<name>A0A493T393_ANAPP</name>
<dbReference type="InterPro" id="IPR017907">
    <property type="entry name" value="Znf_RING_CS"/>
</dbReference>
<reference evidence="7" key="1">
    <citation type="submission" date="2017-10" db="EMBL/GenBank/DDBJ databases">
        <title>A new Pekin duck reference genome.</title>
        <authorList>
            <person name="Hou Z.-C."/>
            <person name="Zhou Z.-K."/>
            <person name="Zhu F."/>
            <person name="Hou S.-S."/>
        </authorList>
    </citation>
    <scope>NUCLEOTIDE SEQUENCE [LARGE SCALE GENOMIC DNA]</scope>
</reference>
<keyword evidence="7" id="KW-1185">Reference proteome</keyword>
<organism evidence="6 7">
    <name type="scientific">Anas platyrhynchos platyrhynchos</name>
    <name type="common">Northern mallard</name>
    <dbReference type="NCBI Taxonomy" id="8840"/>
    <lineage>
        <taxon>Eukaryota</taxon>
        <taxon>Metazoa</taxon>
        <taxon>Chordata</taxon>
        <taxon>Craniata</taxon>
        <taxon>Vertebrata</taxon>
        <taxon>Euteleostomi</taxon>
        <taxon>Archelosauria</taxon>
        <taxon>Archosauria</taxon>
        <taxon>Dinosauria</taxon>
        <taxon>Saurischia</taxon>
        <taxon>Theropoda</taxon>
        <taxon>Coelurosauria</taxon>
        <taxon>Aves</taxon>
        <taxon>Neognathae</taxon>
        <taxon>Galloanserae</taxon>
        <taxon>Anseriformes</taxon>
        <taxon>Anatidae</taxon>
        <taxon>Anatinae</taxon>
        <taxon>Anas</taxon>
    </lineage>
</organism>
<reference evidence="6" key="3">
    <citation type="submission" date="2025-09" db="UniProtKB">
        <authorList>
            <consortium name="Ensembl"/>
        </authorList>
    </citation>
    <scope>IDENTIFICATION</scope>
</reference>
<dbReference type="GO" id="GO:0008270">
    <property type="term" value="F:zinc ion binding"/>
    <property type="evidence" value="ECO:0007669"/>
    <property type="project" value="UniProtKB-KW"/>
</dbReference>
<evidence type="ECO:0000259" key="5">
    <source>
        <dbReference type="Pfam" id="PF13445"/>
    </source>
</evidence>
<dbReference type="PROSITE" id="PS00518">
    <property type="entry name" value="ZF_RING_1"/>
    <property type="match status" value="1"/>
</dbReference>
<dbReference type="AlphaFoldDB" id="A0A493T393"/>
<feature type="domain" description="Zinc finger RING-type eukaryotic" evidence="5">
    <location>
        <begin position="141"/>
        <end position="165"/>
    </location>
</feature>
<evidence type="ECO:0000256" key="3">
    <source>
        <dbReference type="ARBA" id="ARBA00022833"/>
    </source>
</evidence>
<dbReference type="Gene3D" id="3.30.40.10">
    <property type="entry name" value="Zinc/RING finger domain, C3HC4 (zinc finger)"/>
    <property type="match status" value="1"/>
</dbReference>
<dbReference type="Proteomes" id="UP000016666">
    <property type="component" value="Unassembled WGS sequence"/>
</dbReference>
<dbReference type="InterPro" id="IPR027370">
    <property type="entry name" value="Znf-RING_euk"/>
</dbReference>
<evidence type="ECO:0000313" key="6">
    <source>
        <dbReference type="Ensembl" id="ENSAPLP00000020173.1"/>
    </source>
</evidence>
<evidence type="ECO:0000313" key="7">
    <source>
        <dbReference type="Proteomes" id="UP000016666"/>
    </source>
</evidence>
<evidence type="ECO:0000256" key="2">
    <source>
        <dbReference type="ARBA" id="ARBA00022771"/>
    </source>
</evidence>
<reference evidence="6" key="2">
    <citation type="submission" date="2025-08" db="UniProtKB">
        <authorList>
            <consortium name="Ensembl"/>
        </authorList>
    </citation>
    <scope>IDENTIFICATION</scope>
</reference>